<gene>
    <name evidence="1" type="ORF">CSKR_112752</name>
</gene>
<dbReference type="AlphaFoldDB" id="A0A3R7EU47"/>
<organism evidence="1 2">
    <name type="scientific">Clonorchis sinensis</name>
    <name type="common">Chinese liver fluke</name>
    <dbReference type="NCBI Taxonomy" id="79923"/>
    <lineage>
        <taxon>Eukaryota</taxon>
        <taxon>Metazoa</taxon>
        <taxon>Spiralia</taxon>
        <taxon>Lophotrochozoa</taxon>
        <taxon>Platyhelminthes</taxon>
        <taxon>Trematoda</taxon>
        <taxon>Digenea</taxon>
        <taxon>Opisthorchiida</taxon>
        <taxon>Opisthorchiata</taxon>
        <taxon>Opisthorchiidae</taxon>
        <taxon>Clonorchis</taxon>
    </lineage>
</organism>
<keyword evidence="2" id="KW-1185">Reference proteome</keyword>
<evidence type="ECO:0000313" key="2">
    <source>
        <dbReference type="Proteomes" id="UP000286415"/>
    </source>
</evidence>
<reference evidence="1 2" key="2">
    <citation type="journal article" date="2021" name="Genomics">
        <title>High-quality reference genome for Clonorchis sinensis.</title>
        <authorList>
            <person name="Young N.D."/>
            <person name="Stroehlein A.J."/>
            <person name="Kinkar L."/>
            <person name="Wang T."/>
            <person name="Sohn W.M."/>
            <person name="Chang B.C.H."/>
            <person name="Kaur P."/>
            <person name="Weisz D."/>
            <person name="Dudchenko O."/>
            <person name="Aiden E.L."/>
            <person name="Korhonen P.K."/>
            <person name="Gasser R.B."/>
        </authorList>
    </citation>
    <scope>NUCLEOTIDE SEQUENCE [LARGE SCALE GENOMIC DNA]</scope>
    <source>
        <strain evidence="1">Cs-k2</strain>
    </source>
</reference>
<dbReference type="InParanoid" id="A0A3R7EU47"/>
<dbReference type="EMBL" id="NIRI02000013">
    <property type="protein sequence ID" value="KAG5453190.1"/>
    <property type="molecule type" value="Genomic_DNA"/>
</dbReference>
<dbReference type="Proteomes" id="UP000286415">
    <property type="component" value="Unassembled WGS sequence"/>
</dbReference>
<comment type="caution">
    <text evidence="1">The sequence shown here is derived from an EMBL/GenBank/DDBJ whole genome shotgun (WGS) entry which is preliminary data.</text>
</comment>
<protein>
    <submittedName>
        <fullName evidence="1">Uncharacterized protein</fullName>
    </submittedName>
</protein>
<sequence length="224" mass="25210">MWARSYTFFSPRCWQTVGSDRGQQKNRSAVAPFRCLTAMSPQGSTRVGIQPGCPSLDRGSREAEFGFEPRTFRQHKTTDRKVRGSYPTLGSKLLLSRVEQRGSIQALMPPSSGTAVVHLKGAAAELLSLLFDYIIPKNSTETIPDLFNTDEVVKLIHNTFKPAKKSSTAHDQFRPSWSSSGKRSPRLLVKLMFCLYLHWKKFAKYTRSHTNLVFTGDSTESEMS</sequence>
<evidence type="ECO:0000313" key="1">
    <source>
        <dbReference type="EMBL" id="KAG5453190.1"/>
    </source>
</evidence>
<proteinExistence type="predicted"/>
<name>A0A3R7EU47_CLOSI</name>
<accession>A0A3R7EU47</accession>
<reference evidence="1 2" key="1">
    <citation type="journal article" date="2018" name="Biotechnol. Adv.">
        <title>Improved genomic resources and new bioinformatic workflow for the carcinogenic parasite Clonorchis sinensis: Biotechnological implications.</title>
        <authorList>
            <person name="Wang D."/>
            <person name="Korhonen P.K."/>
            <person name="Gasser R.B."/>
            <person name="Young N.D."/>
        </authorList>
    </citation>
    <scope>NUCLEOTIDE SEQUENCE [LARGE SCALE GENOMIC DNA]</scope>
    <source>
        <strain evidence="1">Cs-k2</strain>
    </source>
</reference>